<comment type="caution">
    <text evidence="22">The sequence shown here is derived from an EMBL/GenBank/DDBJ whole genome shotgun (WGS) entry which is preliminary data.</text>
</comment>
<evidence type="ECO:0000256" key="6">
    <source>
        <dbReference type="ARBA" id="ARBA00022723"/>
    </source>
</evidence>
<dbReference type="SMART" id="SM00551">
    <property type="entry name" value="ZnF_TAZ"/>
    <property type="match status" value="2"/>
</dbReference>
<dbReference type="InterPro" id="IPR043145">
    <property type="entry name" value="Znf_ZZ_sf"/>
</dbReference>
<dbReference type="PROSITE" id="PS51727">
    <property type="entry name" value="CBP_P300_HAT"/>
    <property type="match status" value="1"/>
</dbReference>
<dbReference type="InterPro" id="IPR011011">
    <property type="entry name" value="Znf_FYVE_PHD"/>
</dbReference>
<dbReference type="Gene3D" id="1.20.1020.10">
    <property type="entry name" value="TAZ domain"/>
    <property type="match status" value="2"/>
</dbReference>
<dbReference type="GO" id="GO:0031490">
    <property type="term" value="F:chromatin DNA binding"/>
    <property type="evidence" value="ECO:0007669"/>
    <property type="project" value="TreeGrafter"/>
</dbReference>
<keyword evidence="10" id="KW-0805">Transcription regulation</keyword>
<evidence type="ECO:0000256" key="10">
    <source>
        <dbReference type="ARBA" id="ARBA00023015"/>
    </source>
</evidence>
<keyword evidence="11 17" id="KW-0103">Bromodomain</keyword>
<dbReference type="GO" id="GO:0004402">
    <property type="term" value="F:histone acetyltransferase activity"/>
    <property type="evidence" value="ECO:0007669"/>
    <property type="project" value="InterPro"/>
</dbReference>
<dbReference type="Pfam" id="PF02135">
    <property type="entry name" value="zf-TAZ"/>
    <property type="match status" value="2"/>
</dbReference>
<dbReference type="InterPro" id="IPR036427">
    <property type="entry name" value="Bromodomain-like_sf"/>
</dbReference>
<dbReference type="PROSITE" id="PS01359">
    <property type="entry name" value="ZF_PHD_1"/>
    <property type="match status" value="1"/>
</dbReference>
<evidence type="ECO:0000256" key="13">
    <source>
        <dbReference type="ARBA" id="ARBA00023163"/>
    </source>
</evidence>
<dbReference type="Pfam" id="PF08214">
    <property type="entry name" value="HAT_KAT11"/>
    <property type="match status" value="1"/>
</dbReference>
<dbReference type="PRINTS" id="PR00503">
    <property type="entry name" value="BROMODOMAIN"/>
</dbReference>
<evidence type="ECO:0000313" key="23">
    <source>
        <dbReference type="Proteomes" id="UP001230188"/>
    </source>
</evidence>
<dbReference type="InterPro" id="IPR000197">
    <property type="entry name" value="Znf_TAZ"/>
</dbReference>
<dbReference type="SUPFAM" id="SSF47370">
    <property type="entry name" value="Bromodomain"/>
    <property type="match status" value="1"/>
</dbReference>
<evidence type="ECO:0000256" key="9">
    <source>
        <dbReference type="ARBA" id="ARBA00022853"/>
    </source>
</evidence>
<accession>A0AAD7UBK3</accession>
<feature type="region of interest" description="Disordered" evidence="18">
    <location>
        <begin position="411"/>
        <end position="532"/>
    </location>
</feature>
<dbReference type="GO" id="GO:0000123">
    <property type="term" value="C:histone acetyltransferase complex"/>
    <property type="evidence" value="ECO:0007669"/>
    <property type="project" value="TreeGrafter"/>
</dbReference>
<comment type="catalytic activity">
    <reaction evidence="16">
        <text>L-lysyl-[protein] + acetyl-CoA = N(6)-acetyl-L-lysyl-[protein] + CoA + H(+)</text>
        <dbReference type="Rhea" id="RHEA:45948"/>
        <dbReference type="Rhea" id="RHEA-COMP:9752"/>
        <dbReference type="Rhea" id="RHEA-COMP:10731"/>
        <dbReference type="ChEBI" id="CHEBI:15378"/>
        <dbReference type="ChEBI" id="CHEBI:29969"/>
        <dbReference type="ChEBI" id="CHEBI:57287"/>
        <dbReference type="ChEBI" id="CHEBI:57288"/>
        <dbReference type="ChEBI" id="CHEBI:61930"/>
        <dbReference type="EC" id="2.3.1.48"/>
    </reaction>
</comment>
<evidence type="ECO:0000256" key="12">
    <source>
        <dbReference type="ARBA" id="ARBA00023159"/>
    </source>
</evidence>
<evidence type="ECO:0000256" key="14">
    <source>
        <dbReference type="ARBA" id="ARBA00023242"/>
    </source>
</evidence>
<dbReference type="EC" id="2.3.1.48" evidence="3"/>
<dbReference type="Gene3D" id="3.30.60.90">
    <property type="match status" value="1"/>
</dbReference>
<evidence type="ECO:0000256" key="11">
    <source>
        <dbReference type="ARBA" id="ARBA00023117"/>
    </source>
</evidence>
<dbReference type="Gene3D" id="1.10.246.20">
    <property type="entry name" value="Coactivator CBP, KIX domain"/>
    <property type="match status" value="1"/>
</dbReference>
<keyword evidence="15" id="KW-0012">Acyltransferase</keyword>
<dbReference type="PANTHER" id="PTHR13808:SF1">
    <property type="entry name" value="HISTONE ACETYLTRANSFERASE"/>
    <property type="match status" value="1"/>
</dbReference>
<keyword evidence="23" id="KW-1185">Reference proteome</keyword>
<dbReference type="CDD" id="cd15614">
    <property type="entry name" value="PHD_HAC_like"/>
    <property type="match status" value="1"/>
</dbReference>
<dbReference type="SMART" id="SM00291">
    <property type="entry name" value="ZnF_ZZ"/>
    <property type="match status" value="1"/>
</dbReference>
<keyword evidence="7" id="KW-0863">Zinc-finger</keyword>
<feature type="compositionally biased region" description="Low complexity" evidence="18">
    <location>
        <begin position="113"/>
        <end position="139"/>
    </location>
</feature>
<dbReference type="Pfam" id="PF00439">
    <property type="entry name" value="Bromodomain"/>
    <property type="match status" value="1"/>
</dbReference>
<gene>
    <name evidence="22" type="ORF">CTAYLR_008316</name>
</gene>
<evidence type="ECO:0000259" key="19">
    <source>
        <dbReference type="PROSITE" id="PS50014"/>
    </source>
</evidence>
<evidence type="ECO:0000259" key="21">
    <source>
        <dbReference type="PROSITE" id="PS51727"/>
    </source>
</evidence>
<keyword evidence="6" id="KW-0479">Metal-binding</keyword>
<comment type="subcellular location">
    <subcellularLocation>
        <location evidence="2">Nucleus</location>
    </subcellularLocation>
</comment>
<dbReference type="PROSITE" id="PS50014">
    <property type="entry name" value="BROMODOMAIN_2"/>
    <property type="match status" value="1"/>
</dbReference>
<dbReference type="GO" id="GO:0003713">
    <property type="term" value="F:transcription coactivator activity"/>
    <property type="evidence" value="ECO:0007669"/>
    <property type="project" value="TreeGrafter"/>
</dbReference>
<comment type="function">
    <text evidence="1">Acetyltransferase enzyme. Acetylates histones, giving a specific tag for transcriptional activation.</text>
</comment>
<dbReference type="GO" id="GO:0008270">
    <property type="term" value="F:zinc ion binding"/>
    <property type="evidence" value="ECO:0007669"/>
    <property type="project" value="UniProtKB-KW"/>
</dbReference>
<dbReference type="GO" id="GO:0045944">
    <property type="term" value="P:positive regulation of transcription by RNA polymerase II"/>
    <property type="evidence" value="ECO:0007669"/>
    <property type="project" value="TreeGrafter"/>
</dbReference>
<evidence type="ECO:0000256" key="1">
    <source>
        <dbReference type="ARBA" id="ARBA00002581"/>
    </source>
</evidence>
<dbReference type="InterPro" id="IPR035898">
    <property type="entry name" value="TAZ_dom_sf"/>
</dbReference>
<dbReference type="Proteomes" id="UP001230188">
    <property type="component" value="Unassembled WGS sequence"/>
</dbReference>
<evidence type="ECO:0000256" key="16">
    <source>
        <dbReference type="ARBA" id="ARBA00048017"/>
    </source>
</evidence>
<feature type="compositionally biased region" description="Low complexity" evidence="18">
    <location>
        <begin position="429"/>
        <end position="444"/>
    </location>
</feature>
<dbReference type="InterPro" id="IPR000433">
    <property type="entry name" value="Znf_ZZ"/>
</dbReference>
<feature type="region of interest" description="Disordered" evidence="18">
    <location>
        <begin position="103"/>
        <end position="139"/>
    </location>
</feature>
<sequence length="1454" mass="160249">MEAPKIANGVVQEKRTAARQPQWYSPDLHLQERRRMITNIARLLQARKPNAPADWMQKLPQMARRLEESLFRTAESFDKYKDTQTLKKRLQSLAMAMGLRAQQQKQMSERVGAPATDAAPPQPAAQAAQQQPHAVPAGAAVAAAAHPTYAVRAANNGAQQMPPMGAAQAAAAAAAGGYPSVVANTRAPGAQRYHGGHDGATNGYTQHGIKVEAPVVAKQPSFDVAQPPPQAVSAPPPQVPAVAQQPALVVAQQPPGGAPRPPQGGAAAAAAAAAATAGATAADGLTRAQAVAVPGQPPQAGAAAAGAAGQTPQQQQQQRNYQRQHVLRQQQQRLLLLRHASKCPYENGTCTVTPLCARMKELWKHIAHCKDQQCQTPHCVSSRYVLAHYHRCKDPRCAVCGPVRAAIQRAAQRARDERRGSGGGGGGSAADAGMGDPASGMGPPRSAQNAGGAGASTAGAGARPQARPPGVRVDPKKQQQQQQQQQAAAGQRGVGTTGLAAPLQGPAAPLQGPAAPRGPMSSSSSSSAGARGLERMDDATSLLNSFSPDQIKAHLESLKTSLRLTATKIRQKVSPLLKKLTGHENAWIFMKPVDPVELNLPDYFDVIKKPMDLGTIQKRLESNSYKVISDFGDDVRLTFDNAILYNGPQSEVGMIARDMKTIFEKHYHQLIQSMDAEETHCKDNGEACVLCGGAKLLFEPPVYHCNGTTCNGVRIRRNAYYFTGGRNQYHWCQQCYDKIKDKEKLPVPDMVLHKRDLQKKKNDESPEEPWVECSRCKRWVHQICALFNGRMNKGNTPYHCPDCVMQLRAPHPPREPPAKPLGAKDIKHTGLSRFLEERVTKALTDAYAEARAAPGTPYDEAPRVYVRQVSNIDQTHQVKPGMISRYSDYPREFPARSKCVLLFQEIDGVDVILFGMYLYEYGHDCPQPNQRRVYVSYLDSVHYFRPRKYRTMVYHEMLIAYLADVKQRGFHTAHIWACPPCKGDDYIFFCHPEDQKTPKDDRLRQWYVSLLKKAKREGIVTHITNLWDEHFKADKSATLVPYFEGDYWPGEAENVLKQLEDEASGRAEPKPKKEKKASSAVLPPTKTKERGGLRSDGAPDDDDVPQDTLVARMGKILQPMKESFIVAYLCPREFAREMARRPRPSERQNQPTNNDAIVVEREEPPPGALVHADAAAAPTSELPADASDSPAAAAAAAAKAAAAAAAATTTANSTPKILEDETRDNDELIESDFYDTRQLFLNLCQGNHYQFDELRRAKHTSMMALYHMHNPEVPKFTTACSHCQQDINAGTYWTSERDQNFSLCENCFRTQKNLLPEKQPFRMASVGGEQAKEEQRPDRQRLIQLHMQLVEHTYGCKDPQCKFANCAKMKLLLNHPKTCTINAQGTAQGGGCDTCRRVWALLKIYARHRRKDHGSIPPQLRDHLRAIAQQSRQQQAQMDERRRNAMNAMYAGRQ</sequence>
<dbReference type="InterPro" id="IPR001487">
    <property type="entry name" value="Bromodomain"/>
</dbReference>
<dbReference type="EMBL" id="JAQMWT010000481">
    <property type="protein sequence ID" value="KAJ8600694.1"/>
    <property type="molecule type" value="Genomic_DNA"/>
</dbReference>
<dbReference type="PANTHER" id="PTHR13808">
    <property type="entry name" value="CBP/P300-RELATED"/>
    <property type="match status" value="1"/>
</dbReference>
<evidence type="ECO:0000259" key="20">
    <source>
        <dbReference type="PROSITE" id="PS50134"/>
    </source>
</evidence>
<dbReference type="SUPFAM" id="SSF57850">
    <property type="entry name" value="RING/U-box"/>
    <property type="match status" value="1"/>
</dbReference>
<protein>
    <recommendedName>
        <fullName evidence="3">histone acetyltransferase</fullName>
        <ecNumber evidence="3">2.3.1.48</ecNumber>
    </recommendedName>
</protein>
<evidence type="ECO:0000256" key="3">
    <source>
        <dbReference type="ARBA" id="ARBA00013184"/>
    </source>
</evidence>
<dbReference type="Gene3D" id="1.20.920.10">
    <property type="entry name" value="Bromodomain-like"/>
    <property type="match status" value="1"/>
</dbReference>
<evidence type="ECO:0000256" key="8">
    <source>
        <dbReference type="ARBA" id="ARBA00022833"/>
    </source>
</evidence>
<dbReference type="SMART" id="SM01250">
    <property type="entry name" value="KAT11"/>
    <property type="match status" value="1"/>
</dbReference>
<evidence type="ECO:0000256" key="5">
    <source>
        <dbReference type="ARBA" id="ARBA00022679"/>
    </source>
</evidence>
<keyword evidence="8" id="KW-0862">Zinc</keyword>
<dbReference type="InterPro" id="IPR019786">
    <property type="entry name" value="Zinc_finger_PHD-type_CS"/>
</dbReference>
<feature type="region of interest" description="Disordered" evidence="18">
    <location>
        <begin position="1062"/>
        <end position="1106"/>
    </location>
</feature>
<feature type="region of interest" description="Disordered" evidence="18">
    <location>
        <begin position="296"/>
        <end position="323"/>
    </location>
</feature>
<proteinExistence type="predicted"/>
<feature type="domain" description="TAZ-type" evidence="20">
    <location>
        <begin position="320"/>
        <end position="403"/>
    </location>
</feature>
<keyword evidence="14" id="KW-0539">Nucleus</keyword>
<evidence type="ECO:0000256" key="4">
    <source>
        <dbReference type="ARBA" id="ARBA00022481"/>
    </source>
</evidence>
<evidence type="ECO:0000256" key="18">
    <source>
        <dbReference type="SAM" id="MobiDB-lite"/>
    </source>
</evidence>
<evidence type="ECO:0000256" key="7">
    <source>
        <dbReference type="ARBA" id="ARBA00022771"/>
    </source>
</evidence>
<keyword evidence="9" id="KW-0156">Chromatin regulator</keyword>
<dbReference type="PROSITE" id="PS00028">
    <property type="entry name" value="ZINC_FINGER_C2H2_1"/>
    <property type="match status" value="1"/>
</dbReference>
<dbReference type="SUPFAM" id="SSF57903">
    <property type="entry name" value="FYVE/PHD zinc finger"/>
    <property type="match status" value="1"/>
</dbReference>
<dbReference type="InterPro" id="IPR038547">
    <property type="entry name" value="RING_CBP-p300_sf"/>
</dbReference>
<dbReference type="SUPFAM" id="SSF57933">
    <property type="entry name" value="TAZ domain"/>
    <property type="match status" value="2"/>
</dbReference>
<name>A0AAD7UBK3_9STRA</name>
<keyword evidence="5" id="KW-0808">Transferase</keyword>
<dbReference type="SMART" id="SM00297">
    <property type="entry name" value="BROMO"/>
    <property type="match status" value="1"/>
</dbReference>
<evidence type="ECO:0000313" key="22">
    <source>
        <dbReference type="EMBL" id="KAJ8600694.1"/>
    </source>
</evidence>
<reference evidence="22" key="1">
    <citation type="submission" date="2023-01" db="EMBL/GenBank/DDBJ databases">
        <title>Metagenome sequencing of chrysophaentin producing Chrysophaeum taylorii.</title>
        <authorList>
            <person name="Davison J."/>
            <person name="Bewley C."/>
        </authorList>
    </citation>
    <scope>NUCLEOTIDE SEQUENCE</scope>
    <source>
        <strain evidence="22">NIES-1699</strain>
    </source>
</reference>
<feature type="domain" description="TAZ-type" evidence="20">
    <location>
        <begin position="1336"/>
        <end position="1420"/>
    </location>
</feature>
<evidence type="ECO:0000256" key="15">
    <source>
        <dbReference type="ARBA" id="ARBA00023315"/>
    </source>
</evidence>
<dbReference type="GO" id="GO:0140297">
    <property type="term" value="F:DNA-binding transcription factor binding"/>
    <property type="evidence" value="ECO:0007669"/>
    <property type="project" value="UniProtKB-ARBA"/>
</dbReference>
<evidence type="ECO:0000256" key="2">
    <source>
        <dbReference type="ARBA" id="ARBA00004123"/>
    </source>
</evidence>
<keyword evidence="4" id="KW-0488">Methylation</keyword>
<dbReference type="PROSITE" id="PS50134">
    <property type="entry name" value="ZF_TAZ"/>
    <property type="match status" value="2"/>
</dbReference>
<dbReference type="InterPro" id="IPR013083">
    <property type="entry name" value="Znf_RING/FYVE/PHD"/>
</dbReference>
<keyword evidence="12" id="KW-0010">Activator</keyword>
<feature type="compositionally biased region" description="Basic and acidic residues" evidence="18">
    <location>
        <begin position="1062"/>
        <end position="1071"/>
    </location>
</feature>
<feature type="domain" description="CBP/p300-type HAT" evidence="21">
    <location>
        <begin position="820"/>
        <end position="1273"/>
    </location>
</feature>
<dbReference type="InterPro" id="IPR036529">
    <property type="entry name" value="KIX_dom_sf"/>
</dbReference>
<dbReference type="GO" id="GO:0005634">
    <property type="term" value="C:nucleus"/>
    <property type="evidence" value="ECO:0007669"/>
    <property type="project" value="UniProtKB-SubCell"/>
</dbReference>
<feature type="compositionally biased region" description="Low complexity" evidence="18">
    <location>
        <begin position="498"/>
        <end position="531"/>
    </location>
</feature>
<evidence type="ECO:0000256" key="17">
    <source>
        <dbReference type="PROSITE-ProRule" id="PRU00035"/>
    </source>
</evidence>
<dbReference type="GO" id="GO:0005667">
    <property type="term" value="C:transcription regulator complex"/>
    <property type="evidence" value="ECO:0007669"/>
    <property type="project" value="TreeGrafter"/>
</dbReference>
<dbReference type="InterPro" id="IPR013178">
    <property type="entry name" value="Histone_AcTrfase_Rtt109/CBP"/>
</dbReference>
<dbReference type="InterPro" id="IPR013087">
    <property type="entry name" value="Znf_C2H2_type"/>
</dbReference>
<keyword evidence="13" id="KW-0804">Transcription</keyword>
<organism evidence="22 23">
    <name type="scientific">Chrysophaeum taylorii</name>
    <dbReference type="NCBI Taxonomy" id="2483200"/>
    <lineage>
        <taxon>Eukaryota</taxon>
        <taxon>Sar</taxon>
        <taxon>Stramenopiles</taxon>
        <taxon>Ochrophyta</taxon>
        <taxon>Pelagophyceae</taxon>
        <taxon>Pelagomonadales</taxon>
        <taxon>Pelagomonadaceae</taxon>
        <taxon>Chrysophaeum</taxon>
    </lineage>
</organism>
<dbReference type="InterPro" id="IPR031162">
    <property type="entry name" value="CBP_P300_HAT"/>
</dbReference>
<feature type="domain" description="Bromo" evidence="19">
    <location>
        <begin position="581"/>
        <end position="653"/>
    </location>
</feature>
<dbReference type="Gene3D" id="3.30.40.10">
    <property type="entry name" value="Zinc/RING finger domain, C3HC4 (zinc finger)"/>
    <property type="match status" value="1"/>
</dbReference>
<feature type="compositionally biased region" description="Low complexity" evidence="18">
    <location>
        <begin position="455"/>
        <end position="491"/>
    </location>
</feature>
<dbReference type="Gene3D" id="2.10.110.40">
    <property type="match status" value="1"/>
</dbReference>